<evidence type="ECO:0000256" key="7">
    <source>
        <dbReference type="ARBA" id="ARBA00018366"/>
    </source>
</evidence>
<dbReference type="CDD" id="cd04738">
    <property type="entry name" value="DHOD_2_like"/>
    <property type="match status" value="1"/>
</dbReference>
<dbReference type="InterPro" id="IPR005720">
    <property type="entry name" value="Dihydroorotate_DH_cat"/>
</dbReference>
<dbReference type="NCBIfam" id="NF003652">
    <property type="entry name" value="PRK05286.2-5"/>
    <property type="match status" value="1"/>
</dbReference>
<dbReference type="InterPro" id="IPR001295">
    <property type="entry name" value="Dihydroorotate_DH_CS"/>
</dbReference>
<evidence type="ECO:0000256" key="14">
    <source>
        <dbReference type="NCBIfam" id="TIGR01036"/>
    </source>
</evidence>
<name>A0ABQ5UL21_9HYPH</name>
<dbReference type="PANTHER" id="PTHR48109:SF4">
    <property type="entry name" value="DIHYDROOROTATE DEHYDROGENASE (QUINONE), MITOCHONDRIAL"/>
    <property type="match status" value="1"/>
</dbReference>
<dbReference type="SUPFAM" id="SSF51395">
    <property type="entry name" value="FMN-linked oxidoreductases"/>
    <property type="match status" value="1"/>
</dbReference>
<dbReference type="Gene3D" id="3.20.20.70">
    <property type="entry name" value="Aldolase class I"/>
    <property type="match status" value="1"/>
</dbReference>
<dbReference type="EMBL" id="BSNI01000001">
    <property type="protein sequence ID" value="GLQ15973.1"/>
    <property type="molecule type" value="Genomic_DNA"/>
</dbReference>
<keyword evidence="11" id="KW-0560">Oxidoreductase</keyword>
<evidence type="ECO:0000256" key="12">
    <source>
        <dbReference type="ARBA" id="ARBA00023136"/>
    </source>
</evidence>
<reference evidence="16" key="2">
    <citation type="submission" date="2023-01" db="EMBL/GenBank/DDBJ databases">
        <title>Draft genome sequence of Maritalea porphyrae strain NBRC 107169.</title>
        <authorList>
            <person name="Sun Q."/>
            <person name="Mori K."/>
        </authorList>
    </citation>
    <scope>NUCLEOTIDE SEQUENCE</scope>
    <source>
        <strain evidence="16">NBRC 107169</strain>
    </source>
</reference>
<evidence type="ECO:0000256" key="2">
    <source>
        <dbReference type="ARBA" id="ARBA00003125"/>
    </source>
</evidence>
<comment type="function">
    <text evidence="2">Catalyzes the conversion of dihydroorotate to orotate with quinone as electron acceptor.</text>
</comment>
<comment type="similarity">
    <text evidence="5">Belongs to the dihydroorotate dehydrogenase family. Type 2 subfamily.</text>
</comment>
<dbReference type="Pfam" id="PF01180">
    <property type="entry name" value="DHO_dh"/>
    <property type="match status" value="1"/>
</dbReference>
<dbReference type="NCBIfam" id="TIGR01036">
    <property type="entry name" value="pyrD_sub2"/>
    <property type="match status" value="1"/>
</dbReference>
<dbReference type="PROSITE" id="PS00911">
    <property type="entry name" value="DHODEHASE_1"/>
    <property type="match status" value="1"/>
</dbReference>
<evidence type="ECO:0000256" key="13">
    <source>
        <dbReference type="ARBA" id="ARBA00048639"/>
    </source>
</evidence>
<comment type="cofactor">
    <cofactor evidence="1">
        <name>FMN</name>
        <dbReference type="ChEBI" id="CHEBI:58210"/>
    </cofactor>
</comment>
<accession>A0ABQ5UL21</accession>
<proteinExistence type="inferred from homology"/>
<dbReference type="PROSITE" id="PS00912">
    <property type="entry name" value="DHODEHASE_2"/>
    <property type="match status" value="1"/>
</dbReference>
<evidence type="ECO:0000256" key="4">
    <source>
        <dbReference type="ARBA" id="ARBA00005161"/>
    </source>
</evidence>
<keyword evidence="8" id="KW-0285">Flavoprotein</keyword>
<reference evidence="16" key="1">
    <citation type="journal article" date="2014" name="Int. J. Syst. Evol. Microbiol.">
        <title>Complete genome of a new Firmicutes species belonging to the dominant human colonic microbiota ('Ruminococcus bicirculans') reveals two chromosomes and a selective capacity to utilize plant glucans.</title>
        <authorList>
            <consortium name="NISC Comparative Sequencing Program"/>
            <person name="Wegmann U."/>
            <person name="Louis P."/>
            <person name="Goesmann A."/>
            <person name="Henrissat B."/>
            <person name="Duncan S.H."/>
            <person name="Flint H.J."/>
        </authorList>
    </citation>
    <scope>NUCLEOTIDE SEQUENCE</scope>
    <source>
        <strain evidence="16">NBRC 107169</strain>
    </source>
</reference>
<keyword evidence="9" id="KW-0288">FMN</keyword>
<dbReference type="InterPro" id="IPR005719">
    <property type="entry name" value="Dihydroorotate_DH_2"/>
</dbReference>
<evidence type="ECO:0000256" key="5">
    <source>
        <dbReference type="ARBA" id="ARBA00005359"/>
    </source>
</evidence>
<dbReference type="Proteomes" id="UP001161405">
    <property type="component" value="Unassembled WGS sequence"/>
</dbReference>
<comment type="caution">
    <text evidence="16">The sequence shown here is derived from an EMBL/GenBank/DDBJ whole genome shotgun (WGS) entry which is preliminary data.</text>
</comment>
<evidence type="ECO:0000259" key="15">
    <source>
        <dbReference type="Pfam" id="PF01180"/>
    </source>
</evidence>
<evidence type="ECO:0000256" key="9">
    <source>
        <dbReference type="ARBA" id="ARBA00022643"/>
    </source>
</evidence>
<evidence type="ECO:0000256" key="8">
    <source>
        <dbReference type="ARBA" id="ARBA00022630"/>
    </source>
</evidence>
<evidence type="ECO:0000256" key="11">
    <source>
        <dbReference type="ARBA" id="ARBA00023002"/>
    </source>
</evidence>
<evidence type="ECO:0000256" key="3">
    <source>
        <dbReference type="ARBA" id="ARBA00004370"/>
    </source>
</evidence>
<keyword evidence="12" id="KW-0472">Membrane</keyword>
<dbReference type="EC" id="1.3.5.2" evidence="6 14"/>
<evidence type="ECO:0000256" key="1">
    <source>
        <dbReference type="ARBA" id="ARBA00001917"/>
    </source>
</evidence>
<dbReference type="InterPro" id="IPR050074">
    <property type="entry name" value="DHO_dehydrogenase"/>
</dbReference>
<organism evidence="16 17">
    <name type="scientific">Maritalea porphyrae</name>
    <dbReference type="NCBI Taxonomy" id="880732"/>
    <lineage>
        <taxon>Bacteria</taxon>
        <taxon>Pseudomonadati</taxon>
        <taxon>Pseudomonadota</taxon>
        <taxon>Alphaproteobacteria</taxon>
        <taxon>Hyphomicrobiales</taxon>
        <taxon>Devosiaceae</taxon>
        <taxon>Maritalea</taxon>
    </lineage>
</organism>
<gene>
    <name evidence="16" type="primary">pyrD</name>
    <name evidence="16" type="ORF">GCM10007879_02220</name>
</gene>
<evidence type="ECO:0000313" key="17">
    <source>
        <dbReference type="Proteomes" id="UP001161405"/>
    </source>
</evidence>
<dbReference type="InterPro" id="IPR013785">
    <property type="entry name" value="Aldolase_TIM"/>
</dbReference>
<sequence length="370" mass="39766">MISKFAKFLSHPTIQNFSRDGLLQLDPEVAHQLTIKAIKLGAVAPQETEDPKFFATEIAGLHLKNPIGMAAGFDKNAEVANQLCDIGFGFAEVGTITPRPQDGNPKPRLFRVPEKEGVINRMGFNNEGHDAAYERLVRNKQPGTTIGINVGANKDSSDFVADYVAGVTKFAPIADYLTVNISSPNTPGLRDLQSGEALKRLLGEALNARAKSSVRVPVFLKLAPDLNETEMDEVVDVIRQVDLDGLIISNTTLSREQVAGCKNANEAGGLSGKPLFNFSTMRLAQMRMRVGNDLPIIGVGGIHSAQSAIAKFSAGANAIQLYSALVFGGMELLRDIKNGVAVKIRNGKLKNVQDLTSTDVESWASGKAQI</sequence>
<feature type="domain" description="Dihydroorotate dehydrogenase catalytic" evidence="15">
    <location>
        <begin position="55"/>
        <end position="341"/>
    </location>
</feature>
<dbReference type="NCBIfam" id="NF003645">
    <property type="entry name" value="PRK05286.1-2"/>
    <property type="match status" value="1"/>
</dbReference>
<keyword evidence="10" id="KW-0665">Pyrimidine biosynthesis</keyword>
<keyword evidence="17" id="KW-1185">Reference proteome</keyword>
<comment type="pathway">
    <text evidence="4">Pyrimidine metabolism; UMP biosynthesis via de novo pathway; orotate from (S)-dihydroorotate (quinone route): step 1/1.</text>
</comment>
<dbReference type="PANTHER" id="PTHR48109">
    <property type="entry name" value="DIHYDROOROTATE DEHYDROGENASE (QUINONE), MITOCHONDRIAL-RELATED"/>
    <property type="match status" value="1"/>
</dbReference>
<evidence type="ECO:0000313" key="16">
    <source>
        <dbReference type="EMBL" id="GLQ15973.1"/>
    </source>
</evidence>
<dbReference type="RefSeq" id="WP_284361166.1">
    <property type="nucleotide sequence ID" value="NZ_BSNI01000001.1"/>
</dbReference>
<evidence type="ECO:0000256" key="6">
    <source>
        <dbReference type="ARBA" id="ARBA00012791"/>
    </source>
</evidence>
<comment type="subcellular location">
    <subcellularLocation>
        <location evidence="3">Membrane</location>
    </subcellularLocation>
</comment>
<evidence type="ECO:0000256" key="10">
    <source>
        <dbReference type="ARBA" id="ARBA00022975"/>
    </source>
</evidence>
<protein>
    <recommendedName>
        <fullName evidence="7 14">Dihydroorotate dehydrogenase (quinone)</fullName>
        <ecNumber evidence="6 14">1.3.5.2</ecNumber>
    </recommendedName>
</protein>
<comment type="catalytic activity">
    <reaction evidence="13">
        <text>(S)-dihydroorotate + a quinone = orotate + a quinol</text>
        <dbReference type="Rhea" id="RHEA:30187"/>
        <dbReference type="ChEBI" id="CHEBI:24646"/>
        <dbReference type="ChEBI" id="CHEBI:30839"/>
        <dbReference type="ChEBI" id="CHEBI:30864"/>
        <dbReference type="ChEBI" id="CHEBI:132124"/>
        <dbReference type="EC" id="1.3.5.2"/>
    </reaction>
</comment>